<evidence type="ECO:0000313" key="5">
    <source>
        <dbReference type="Proteomes" id="UP000224006"/>
    </source>
</evidence>
<evidence type="ECO:0000313" key="4">
    <source>
        <dbReference type="EMBL" id="PFH32969.1"/>
    </source>
</evidence>
<protein>
    <recommendedName>
        <fullName evidence="3">SRS domain-containing protein</fullName>
    </recommendedName>
</protein>
<dbReference type="VEuPathDB" id="ToxoDB:BESB_081680"/>
<gene>
    <name evidence="4" type="ORF">BESB_081680</name>
</gene>
<feature type="domain" description="SRS" evidence="3">
    <location>
        <begin position="45"/>
        <end position="188"/>
    </location>
</feature>
<feature type="chain" id="PRO_5013083533" description="SRS domain-containing protein" evidence="2">
    <location>
        <begin position="24"/>
        <end position="221"/>
    </location>
</feature>
<feature type="compositionally biased region" description="Low complexity" evidence="1">
    <location>
        <begin position="106"/>
        <end position="121"/>
    </location>
</feature>
<dbReference type="Proteomes" id="UP000224006">
    <property type="component" value="Chromosome VIII"/>
</dbReference>
<name>A0A2A9M4U2_BESBE</name>
<evidence type="ECO:0000259" key="3">
    <source>
        <dbReference type="Pfam" id="PF04092"/>
    </source>
</evidence>
<dbReference type="AlphaFoldDB" id="A0A2A9M4U2"/>
<comment type="caution">
    <text evidence="4">The sequence shown here is derived from an EMBL/GenBank/DDBJ whole genome shotgun (WGS) entry which is preliminary data.</text>
</comment>
<feature type="signal peptide" evidence="2">
    <location>
        <begin position="1"/>
        <end position="23"/>
    </location>
</feature>
<evidence type="ECO:0000256" key="2">
    <source>
        <dbReference type="SAM" id="SignalP"/>
    </source>
</evidence>
<dbReference type="Gene3D" id="2.60.40.1320">
    <property type="entry name" value="SRS domain"/>
    <property type="match status" value="1"/>
</dbReference>
<keyword evidence="5" id="KW-1185">Reference proteome</keyword>
<dbReference type="EMBL" id="NWUJ01000009">
    <property type="protein sequence ID" value="PFH32969.1"/>
    <property type="molecule type" value="Genomic_DNA"/>
</dbReference>
<dbReference type="Pfam" id="PF04092">
    <property type="entry name" value="SAG"/>
    <property type="match status" value="1"/>
</dbReference>
<feature type="region of interest" description="Disordered" evidence="1">
    <location>
        <begin position="105"/>
        <end position="130"/>
    </location>
</feature>
<organism evidence="4 5">
    <name type="scientific">Besnoitia besnoiti</name>
    <name type="common">Apicomplexan protozoan</name>
    <dbReference type="NCBI Taxonomy" id="94643"/>
    <lineage>
        <taxon>Eukaryota</taxon>
        <taxon>Sar</taxon>
        <taxon>Alveolata</taxon>
        <taxon>Apicomplexa</taxon>
        <taxon>Conoidasida</taxon>
        <taxon>Coccidia</taxon>
        <taxon>Eucoccidiorida</taxon>
        <taxon>Eimeriorina</taxon>
        <taxon>Sarcocystidae</taxon>
        <taxon>Besnoitia</taxon>
    </lineage>
</organism>
<keyword evidence="2" id="KW-0732">Signal</keyword>
<proteinExistence type="predicted"/>
<dbReference type="InterPro" id="IPR036755">
    <property type="entry name" value="SRS_dom_sf"/>
</dbReference>
<dbReference type="GeneID" id="40313094"/>
<dbReference type="RefSeq" id="XP_029216978.1">
    <property type="nucleotide sequence ID" value="XM_029366518.1"/>
</dbReference>
<dbReference type="GO" id="GO:0016020">
    <property type="term" value="C:membrane"/>
    <property type="evidence" value="ECO:0007669"/>
    <property type="project" value="InterPro"/>
</dbReference>
<evidence type="ECO:0000256" key="1">
    <source>
        <dbReference type="SAM" id="MobiDB-lite"/>
    </source>
</evidence>
<sequence length="221" mass="22987">MKLNLASVGVAAVLAFSAREAAAIRQATSQHPVADPPQEEKIQTCSGKPLKLSISETNGSAAFICPSALSLLDPTYTQDTKDQLVHFGNETKKLTEVLPKAKLEKAAVSASSPSQPASRTPSGGGDQQTLGDVYKLTVSELPAQETAVRFKCTAAGKKAEEEHAQQKSASSQEVTSPTQTECEVTVTVASSAGASAAFRPAHLATVVASIAAMSGYRHFCA</sequence>
<dbReference type="InterPro" id="IPR007226">
    <property type="entry name" value="SRS_dom"/>
</dbReference>
<reference evidence="4 5" key="1">
    <citation type="submission" date="2017-09" db="EMBL/GenBank/DDBJ databases">
        <title>Genome sequencing of Besnoitia besnoiti strain Bb-Ger1.</title>
        <authorList>
            <person name="Schares G."/>
            <person name="Venepally P."/>
            <person name="Lorenzi H.A."/>
        </authorList>
    </citation>
    <scope>NUCLEOTIDE SEQUENCE [LARGE SCALE GENOMIC DNA]</scope>
    <source>
        <strain evidence="4 5">Bb-Ger1</strain>
    </source>
</reference>
<accession>A0A2A9M4U2</accession>
<dbReference type="KEGG" id="bbes:BESB_081680"/>